<organism evidence="1 2">
    <name type="scientific">Flagellimonas lutimaris</name>
    <dbReference type="NCBI Taxonomy" id="475082"/>
    <lineage>
        <taxon>Bacteria</taxon>
        <taxon>Pseudomonadati</taxon>
        <taxon>Bacteroidota</taxon>
        <taxon>Flavobacteriia</taxon>
        <taxon>Flavobacteriales</taxon>
        <taxon>Flavobacteriaceae</taxon>
        <taxon>Flagellimonas</taxon>
    </lineage>
</organism>
<protein>
    <submittedName>
        <fullName evidence="1">Uncharacterized protein</fullName>
    </submittedName>
</protein>
<comment type="caution">
    <text evidence="1">The sequence shown here is derived from an EMBL/GenBank/DDBJ whole genome shotgun (WGS) entry which is preliminary data.</text>
</comment>
<dbReference type="AlphaFoldDB" id="A0A3A1NCI6"/>
<evidence type="ECO:0000313" key="2">
    <source>
        <dbReference type="Proteomes" id="UP000266067"/>
    </source>
</evidence>
<name>A0A3A1NCI6_9FLAO</name>
<keyword evidence="2" id="KW-1185">Reference proteome</keyword>
<proteinExistence type="predicted"/>
<gene>
    <name evidence="1" type="ORF">D2V08_03380</name>
</gene>
<dbReference type="Proteomes" id="UP000266067">
    <property type="component" value="Unassembled WGS sequence"/>
</dbReference>
<sequence length="61" mass="6960">MSLEQLASYFQSKLDHFVIYDGVNNHKFDLELTPFDGPEELNSGLRNIGLQLVKGEKQMGF</sequence>
<dbReference type="EMBL" id="QXFH01000068">
    <property type="protein sequence ID" value="RIV36001.1"/>
    <property type="molecule type" value="Genomic_DNA"/>
</dbReference>
<reference evidence="1 2" key="1">
    <citation type="submission" date="2018-08" db="EMBL/GenBank/DDBJ databases">
        <title>Proposal of Muricauda 72 sp.nov. and Muricauda NH166 sp.nov., isolated from seawater.</title>
        <authorList>
            <person name="Cheng H."/>
            <person name="Wu Y.-H."/>
            <person name="Guo L.-L."/>
            <person name="Xu X.-W."/>
        </authorList>
    </citation>
    <scope>NUCLEOTIDE SEQUENCE [LARGE SCALE GENOMIC DNA]</scope>
    <source>
        <strain evidence="1 2">KCTC 22173</strain>
    </source>
</reference>
<evidence type="ECO:0000313" key="1">
    <source>
        <dbReference type="EMBL" id="RIV36001.1"/>
    </source>
</evidence>
<accession>A0A3A1NCI6</accession>